<evidence type="ECO:0000256" key="10">
    <source>
        <dbReference type="SAM" id="Phobius"/>
    </source>
</evidence>
<proteinExistence type="predicted"/>
<keyword evidence="5" id="KW-0106">Calcium</keyword>
<keyword evidence="8" id="KW-1015">Disulfide bond</keyword>
<dbReference type="PANTHER" id="PTHR46682">
    <property type="entry name" value="ADHESION G-PROTEIN COUPLED RECEPTOR V1"/>
    <property type="match status" value="1"/>
</dbReference>
<dbReference type="Proteomes" id="UP001634394">
    <property type="component" value="Unassembled WGS sequence"/>
</dbReference>
<evidence type="ECO:0000256" key="2">
    <source>
        <dbReference type="ARBA" id="ARBA00022692"/>
    </source>
</evidence>
<comment type="subcellular location">
    <subcellularLocation>
        <location evidence="1">Membrane</location>
        <topology evidence="1">Multi-pass membrane protein</topology>
    </subcellularLocation>
</comment>
<dbReference type="FunFam" id="2.60.40.2030:FF:000017">
    <property type="entry name" value="Adhesion G protein-coupled receptor V1"/>
    <property type="match status" value="1"/>
</dbReference>
<evidence type="ECO:0000259" key="11">
    <source>
        <dbReference type="PROSITE" id="PS50221"/>
    </source>
</evidence>
<organism evidence="13 14">
    <name type="scientific">Sinanodonta woodiana</name>
    <name type="common">Chinese pond mussel</name>
    <name type="synonym">Anodonta woodiana</name>
    <dbReference type="NCBI Taxonomy" id="1069815"/>
    <lineage>
        <taxon>Eukaryota</taxon>
        <taxon>Metazoa</taxon>
        <taxon>Spiralia</taxon>
        <taxon>Lophotrochozoa</taxon>
        <taxon>Mollusca</taxon>
        <taxon>Bivalvia</taxon>
        <taxon>Autobranchia</taxon>
        <taxon>Heteroconchia</taxon>
        <taxon>Palaeoheterodonta</taxon>
        <taxon>Unionida</taxon>
        <taxon>Unionoidea</taxon>
        <taxon>Unionidae</taxon>
        <taxon>Unioninae</taxon>
        <taxon>Sinanodonta</taxon>
    </lineage>
</organism>
<dbReference type="InterPro" id="IPR000832">
    <property type="entry name" value="GPCR_2_secretin-like"/>
</dbReference>
<keyword evidence="2 10" id="KW-0812">Transmembrane</keyword>
<feature type="transmembrane region" description="Helical" evidence="10">
    <location>
        <begin position="3016"/>
        <end position="3037"/>
    </location>
</feature>
<dbReference type="PROSITE" id="PS50221">
    <property type="entry name" value="GAIN_B"/>
    <property type="match status" value="1"/>
</dbReference>
<evidence type="ECO:0000313" key="14">
    <source>
        <dbReference type="Proteomes" id="UP001634394"/>
    </source>
</evidence>
<dbReference type="EMBL" id="JBJQND010000009">
    <property type="protein sequence ID" value="KAL3865787.1"/>
    <property type="molecule type" value="Genomic_DNA"/>
</dbReference>
<dbReference type="InterPro" id="IPR057244">
    <property type="entry name" value="GAIN_B"/>
</dbReference>
<dbReference type="Gene3D" id="2.60.220.50">
    <property type="match status" value="1"/>
</dbReference>
<dbReference type="SUPFAM" id="SSF75011">
    <property type="entry name" value="3-carboxy-cis,cis-mucoante lactonizing enzyme"/>
    <property type="match status" value="1"/>
</dbReference>
<dbReference type="PROSITE" id="PS50912">
    <property type="entry name" value="EAR"/>
    <property type="match status" value="4"/>
</dbReference>
<dbReference type="InterPro" id="IPR038081">
    <property type="entry name" value="CalX-like_sf"/>
</dbReference>
<feature type="transmembrane region" description="Helical" evidence="10">
    <location>
        <begin position="2946"/>
        <end position="2968"/>
    </location>
</feature>
<feature type="transmembrane region" description="Helical" evidence="10">
    <location>
        <begin position="2773"/>
        <end position="2794"/>
    </location>
</feature>
<evidence type="ECO:0000256" key="6">
    <source>
        <dbReference type="ARBA" id="ARBA00022989"/>
    </source>
</evidence>
<keyword evidence="14" id="KW-1185">Reference proteome</keyword>
<dbReference type="InterPro" id="IPR046338">
    <property type="entry name" value="GAIN_dom_sf"/>
</dbReference>
<dbReference type="InterPro" id="IPR003644">
    <property type="entry name" value="Calx_beta"/>
</dbReference>
<evidence type="ECO:0000259" key="12">
    <source>
        <dbReference type="PROSITE" id="PS50261"/>
    </source>
</evidence>
<evidence type="ECO:0000256" key="3">
    <source>
        <dbReference type="ARBA" id="ARBA00022729"/>
    </source>
</evidence>
<dbReference type="Gene3D" id="2.60.40.2030">
    <property type="match status" value="15"/>
</dbReference>
<evidence type="ECO:0000256" key="9">
    <source>
        <dbReference type="SAM" id="MobiDB-lite"/>
    </source>
</evidence>
<evidence type="ECO:0000256" key="5">
    <source>
        <dbReference type="ARBA" id="ARBA00022837"/>
    </source>
</evidence>
<dbReference type="PANTHER" id="PTHR46682:SF1">
    <property type="entry name" value="ADHESION G-PROTEIN COUPLED RECEPTOR V1"/>
    <property type="match status" value="1"/>
</dbReference>
<dbReference type="SMART" id="SM00237">
    <property type="entry name" value="Calx_beta"/>
    <property type="match status" value="4"/>
</dbReference>
<dbReference type="InterPro" id="IPR009039">
    <property type="entry name" value="EAR"/>
</dbReference>
<feature type="transmembrane region" description="Helical" evidence="10">
    <location>
        <begin position="2989"/>
        <end position="3010"/>
    </location>
</feature>
<sequence length="3185" mass="350172">MSLQRECSADVREETQMQFSNKSKGSREQGKLERIGCKVNNVLLFANGENQKVILVEIINDDIPEPDETFQVILSNPTNGLVLGSPNIASVTILANDVPGGVVRLESDAVLTLEEPGGDNSNMSSTNIIVMRGPGIYGLLNVPFEIIPELTGNRNDLSPMQGSVTFQDRQSTATLTLQVLDDTIPEDAERFTLQLLDPGTSAKLGTPVQRTLVIAPNDSPNGLISLYAAGTRMREISVEEGVGLIQFDLVRTQGVEGQVMVDVATEPGTAIIAADITQMMLAPLQVLNARDIGGWYTFSVNGTTYFLMLKSSIIGELVTRPGSNGSTIPVDLNNLNQTTLFRWQGKLTPVQTVETDGVEAAQSFTIDGVTYLIVLNSGNFNRYETSSRLYRVTSNGILLVLQDIPTKGARNAAFISYNGGYYLIIANALDNSGNSRINTNIYKWDANSSLFSLPPWQSLPTLGAESVVVFEVEGAKYLAVANNYDSVDKSFQLESMVYKLGTNSMFSEYQRIATMGCQAIRFLQIQSLYLLVFVNNRDNTVSSPQNSLVYRWDTLTQTFILHQRLETNRAEDVTVFKAYDDSVNLAFANGIGNSVIFVWDVQQNQFKPVWTGPPARNLYPVRIIQTAANIDLIAVAEKNITANATIYQVIKVKNSDFAPRTVTMTFNPGQTLLHTTAMVLQDTIPEDTETFYVALRNPVGGVEIGPNNRIAINILSNDNAHGIIEIAADSLDIRAVELPGRDNTIQINVIRSQGYFGLVSVRWVATGDQNGTNDIYPLEGKLEFATGQSVATISLTIRNDDLPELAEVTYVQLTEVIDSGTDLVGQGAQIGLNRTAKVTVLANDSPYGVVSWETTQVTVQEPEGTDSLETLYIVREQGMMGDLQVTFQTSINVMAPLEQQAISGADYIARQGTVVIQENVTRVPVNIVVRQDSIPETTETFLVNITSVILLGRTPVPGSEPSIKIPGNVVTVTIPENDNANGIVQFNVTTNIEGRIDTYEEYGKNSTLALQVSRSVGLFGPVTVTWQAEPREASVLDFAPSSGTLRLADGEQSANIFITILDDTIPEDMETFDVRLIGISGGSIIGPINSVRIAILKNDSPNGLVRFVTTEVVLREPTYPNDPMGQAQLIIERVQGADGVVNVQWRLNAEAIYDFYEPFYGSLLFSQGEKTKSLTLMAKPDNILEGEKIFIVSLISADNNADISPTQGDARVRILPDPGASGTVSILPASRTVYIGEPGESNPNYDGKVPIVLTRGQGIYGEITASWSIVPRDISAFAQVEGMVHFMDLQQTASIIVQVELCRCDNNYTVVNGLQLDMKPVIGSLDTKIVVIEKNDNAEGTVQFSSSAVNFLVREEDGVAQIPLLRTGGTYSQVTVLFETRNLTALANIDYVVPSGQVIFQDGMNQTTINITIVDDTEMEFQEQFLVILTGIIGGSLLGPLNLSTVTIAKSDYPNGKFGFKGQLEIFIDNPSSMRQQIFSVERTGGIQGQQMVYWQILGPNNPGAVLEATNDIAYLLNGQEVTKGTLLWDDGQSGEKTFTLNIKPFSSWEIQKTFIVQLYKIQGSPSTAGDGEVGPTTGNVTLTISKFGNPNGIVRFDGLALSEREVEEPDGTATLSMSFPLIRRLDTGTVGNIEIFWRIDGPQDVTTPNVQPRNGSTIIPDEERNGNIVIQILPDDVPELTESFQLILTRVVGGADLDTQNVVALFKIRFNDQPHGLFGIIPQSQTVLVDPIELTRFLRVNFTRHAGTFGSVILTFSIKYDIPQSGILLALNDGTVTFNSGQAYRVVDIQIEGTGFLEIGTTFSMSLIEVQYLGSGVTDPPKFQAGETEAKVIVPAVAANSKVGFLATVASVDEASRTSTLTVIRQGTYGTLEVPWQSGFPDGQRPAGFRDGSISSNSGVIIIPHSVEMKNFTVELIAILNGSELFAVSLPAPPATTVPGGARLVSDKRVVLIEPYGVLRFADNSTNPTVSELFGKVYLRVIRLYGSGNKIEATYSTYGVSADPGDDFVINKNQAIVMEPGEISTTIVIDIIQDNKPEEQEVFFVNFTDVEKFPTDLTPSISPRLSSLYASSVVVIEESNDPYGILEIVPQTVKVEELYQTVNLTVLRTAGIFGMVSVLVRTVGGGESWTSQIVPKPGVTGNDTISEILGNRVRFGSATGGQDYEVLDTKLIFKDGETSKTVSVTILADGMPEPDETILVYLTQPVGGARIAIGEPDGGKKGFSVITVSQNDLSNGIIGFSEDSKFVVVNEDLSPTFTLKLARLEAIFGEVEISWLAKVNETSTETQDVVLADQLERTAGSAICTAQQVYCFFNITLKNDDIPEESSTFLIKLVSVQKDAQLNNRSLYANVTVLASDYIRGLIGFTDDSRVVIFGNRDTSVRLKVNRLMGQNYRVEVNFQTIQMINQDTVFGVSVYPALEGEDYSGQTGTLVFLPGRQDLQYIDINLTPLQGSSNPYPKQFYVLLKNPTNGASLNQSNLQAVVRIVQQDDKEMWDIIKQQENSNQTDQQVQGTLTKVDTILQSQKSLNNDQVTLIEHILDSIIEKGLVKKLPQETLAQMFSILCNMLTPDRNDATQGRFTLATKMENLAYMMVTETSCPTPTPPDMKLLQCSYAKVSAGRWPLSKVQGFQYQAQRQDEFVIPTTLPNVPIPVDSCVDFHMIEYTSEQWFMRNGEKQLLSSKIISFGIKGRQSTYTEDPVKFRIHTPDRRIATRQAQCVYFDTSLKNWIGPQEVCQVTNDLGLGSDDFVDCSCKHLTNYAVKAMTTDTGLVGYLVWFYISCFICMSGLAIAVLAHHTCSMNPTLSASLLVHMCFACMATEICYVIAAFLSPTEILVYTLSQNNYRCTVMGLFFHYFFLAQFTWIMTQAVNLWKILVMNDEHTDRKYILFFLLGWGLPGVILAVFYAVTYNVYRYIYSLPYDFVYGDVNNNGDICFITNPYAALGGIIIPVLLLLVVVGVVFVKAFHVLAQWQAYDDIFRGRYNIHEVRILLLFWVVIILTWLWGGLHLAYGQLWMLVLFFIFNTVMGIMALVLYAVLRNPCVHQCLGLRQVSTYSVNGSLHHQNLRNGVEQYEINPSTLDIASLKGSKASLLNESWERDSVNFHSTMKVKRTLPANANIYVTPPVLHQNLDDSDTKDFDDLLYALKTGGSFTPSDESYDSDKLSYASSKMDTYELKRIDIADTHI</sequence>
<dbReference type="PROSITE" id="PS50261">
    <property type="entry name" value="G_PROTEIN_RECEP_F2_4"/>
    <property type="match status" value="1"/>
</dbReference>
<dbReference type="InterPro" id="IPR026919">
    <property type="entry name" value="ADGRV1"/>
</dbReference>
<keyword evidence="4" id="KW-0677">Repeat</keyword>
<evidence type="ECO:0000256" key="8">
    <source>
        <dbReference type="ARBA" id="ARBA00023157"/>
    </source>
</evidence>
<comment type="caution">
    <text evidence="13">The sequence shown here is derived from an EMBL/GenBank/DDBJ whole genome shotgun (WGS) entry which is preliminary data.</text>
</comment>
<dbReference type="SUPFAM" id="SSF141072">
    <property type="entry name" value="CalX-like"/>
    <property type="match status" value="16"/>
</dbReference>
<dbReference type="Gene3D" id="1.20.1070.10">
    <property type="entry name" value="Rhodopsin 7-helix transmembrane proteins"/>
    <property type="match status" value="1"/>
</dbReference>
<name>A0ABD3VW07_SINWO</name>
<reference evidence="13 14" key="1">
    <citation type="submission" date="2024-11" db="EMBL/GenBank/DDBJ databases">
        <title>Chromosome-level genome assembly of the freshwater bivalve Anodonta woodiana.</title>
        <authorList>
            <person name="Chen X."/>
        </authorList>
    </citation>
    <scope>NUCLEOTIDE SEQUENCE [LARGE SCALE GENOMIC DNA]</scope>
    <source>
        <strain evidence="13">MN2024</strain>
        <tissue evidence="13">Gills</tissue>
    </source>
</reference>
<dbReference type="Pfam" id="PF03160">
    <property type="entry name" value="Calx-beta"/>
    <property type="match status" value="12"/>
</dbReference>
<feature type="domain" description="GAIN-B" evidence="11">
    <location>
        <begin position="2613"/>
        <end position="2769"/>
    </location>
</feature>
<dbReference type="InterPro" id="IPR005492">
    <property type="entry name" value="EPTP"/>
</dbReference>
<feature type="region of interest" description="Disordered" evidence="9">
    <location>
        <begin position="1"/>
        <end position="25"/>
    </location>
</feature>
<gene>
    <name evidence="13" type="ORF">ACJMK2_043142</name>
</gene>
<dbReference type="GO" id="GO:0016020">
    <property type="term" value="C:membrane"/>
    <property type="evidence" value="ECO:0007669"/>
    <property type="project" value="UniProtKB-SubCell"/>
</dbReference>
<feature type="transmembrane region" description="Helical" evidence="10">
    <location>
        <begin position="2886"/>
        <end position="2907"/>
    </location>
</feature>
<accession>A0ABD3VW07</accession>
<dbReference type="Pfam" id="PF03736">
    <property type="entry name" value="EPTP"/>
    <property type="match status" value="1"/>
</dbReference>
<evidence type="ECO:0000313" key="13">
    <source>
        <dbReference type="EMBL" id="KAL3865787.1"/>
    </source>
</evidence>
<evidence type="ECO:0000256" key="1">
    <source>
        <dbReference type="ARBA" id="ARBA00004141"/>
    </source>
</evidence>
<feature type="domain" description="G-protein coupled receptors family 2 profile 2" evidence="12">
    <location>
        <begin position="2773"/>
        <end position="3038"/>
    </location>
</feature>
<feature type="transmembrane region" description="Helical" evidence="10">
    <location>
        <begin position="2848"/>
        <end position="2865"/>
    </location>
</feature>
<protein>
    <recommendedName>
        <fullName evidence="15">G-protein coupled receptor 98</fullName>
    </recommendedName>
</protein>
<evidence type="ECO:0000256" key="7">
    <source>
        <dbReference type="ARBA" id="ARBA00023136"/>
    </source>
</evidence>
<evidence type="ECO:0008006" key="15">
    <source>
        <dbReference type="Google" id="ProtNLM"/>
    </source>
</evidence>
<evidence type="ECO:0000256" key="4">
    <source>
        <dbReference type="ARBA" id="ARBA00022737"/>
    </source>
</evidence>
<keyword evidence="6 10" id="KW-1133">Transmembrane helix</keyword>
<feature type="transmembrane region" description="Helical" evidence="10">
    <location>
        <begin position="2806"/>
        <end position="2828"/>
    </location>
</feature>
<dbReference type="InterPro" id="IPR017981">
    <property type="entry name" value="GPCR_2-like_7TM"/>
</dbReference>
<keyword evidence="3" id="KW-0732">Signal</keyword>
<keyword evidence="7 10" id="KW-0472">Membrane</keyword>
<dbReference type="Pfam" id="PF00002">
    <property type="entry name" value="7tm_2"/>
    <property type="match status" value="1"/>
</dbReference>